<protein>
    <recommendedName>
        <fullName evidence="3">PPIC-type PPIASE domain-containing protein</fullName>
    </recommendedName>
</protein>
<name>A0A1W2CHD6_9FLAO</name>
<accession>A0A1W2CHD6</accession>
<dbReference type="OrthoDB" id="9785180at2"/>
<evidence type="ECO:0000313" key="1">
    <source>
        <dbReference type="EMBL" id="SMC84619.1"/>
    </source>
</evidence>
<keyword evidence="2" id="KW-1185">Reference proteome</keyword>
<dbReference type="RefSeq" id="WP_084018510.1">
    <property type="nucleotide sequence ID" value="NZ_FWXS01000010.1"/>
</dbReference>
<reference evidence="1 2" key="1">
    <citation type="submission" date="2017-04" db="EMBL/GenBank/DDBJ databases">
        <authorList>
            <person name="Afonso C.L."/>
            <person name="Miller P.J."/>
            <person name="Scott M.A."/>
            <person name="Spackman E."/>
            <person name="Goraichik I."/>
            <person name="Dimitrov K.M."/>
            <person name="Suarez D.L."/>
            <person name="Swayne D.E."/>
        </authorList>
    </citation>
    <scope>NUCLEOTIDE SEQUENCE [LARGE SCALE GENOMIC DNA]</scope>
    <source>
        <strain evidence="1 2">CGMCC 1.12708</strain>
    </source>
</reference>
<dbReference type="PROSITE" id="PS51257">
    <property type="entry name" value="PROKAR_LIPOPROTEIN"/>
    <property type="match status" value="1"/>
</dbReference>
<dbReference type="AlphaFoldDB" id="A0A1W2CHD6"/>
<gene>
    <name evidence="1" type="ORF">SAMN06296427_11088</name>
</gene>
<dbReference type="Proteomes" id="UP000192393">
    <property type="component" value="Unassembled WGS sequence"/>
</dbReference>
<dbReference type="EMBL" id="FWXS01000010">
    <property type="protein sequence ID" value="SMC84619.1"/>
    <property type="molecule type" value="Genomic_DNA"/>
</dbReference>
<organism evidence="1 2">
    <name type="scientific">Moheibacter sediminis</name>
    <dbReference type="NCBI Taxonomy" id="1434700"/>
    <lineage>
        <taxon>Bacteria</taxon>
        <taxon>Pseudomonadati</taxon>
        <taxon>Bacteroidota</taxon>
        <taxon>Flavobacteriia</taxon>
        <taxon>Flavobacteriales</taxon>
        <taxon>Weeksellaceae</taxon>
        <taxon>Moheibacter</taxon>
    </lineage>
</organism>
<sequence length="289" mass="33733">MKVKLIWILIVVGFVSCKDKLEFSKKKAEDEKIIVQYGEHFLTDKDIRLILPKDVSKEDSAKLVKTYIEEWVKKKAIVDKAEENIDELTLKEIDNKMVEYRQDLLINAYNNYLIEKNLKDSLPESEILSYFEKHKESFPLSKDIVQYRYVSVNKSDELRAEKLFNSGNDEDFDELMKIVLTSGNHYHDKDSVWYGADILPAQIPMLNGADNLRELLNRRRLKITNDSLVTMVKILKLKPKGSEAPFNFVKPTIKNLLLNKRKLNLLGDLQKQLYKEAINNNEIKINEKP</sequence>
<proteinExistence type="predicted"/>
<evidence type="ECO:0008006" key="3">
    <source>
        <dbReference type="Google" id="ProtNLM"/>
    </source>
</evidence>
<dbReference type="STRING" id="1434700.SAMN06296427_11088"/>
<evidence type="ECO:0000313" key="2">
    <source>
        <dbReference type="Proteomes" id="UP000192393"/>
    </source>
</evidence>